<evidence type="ECO:0000259" key="2">
    <source>
        <dbReference type="Pfam" id="PF18803"/>
    </source>
</evidence>
<feature type="compositionally biased region" description="Basic and acidic residues" evidence="1">
    <location>
        <begin position="54"/>
        <end position="63"/>
    </location>
</feature>
<evidence type="ECO:0000256" key="1">
    <source>
        <dbReference type="SAM" id="MobiDB-lite"/>
    </source>
</evidence>
<dbReference type="CDD" id="cd19757">
    <property type="entry name" value="Bbox1"/>
    <property type="match status" value="1"/>
</dbReference>
<reference evidence="3 4" key="1">
    <citation type="submission" date="2019-01" db="EMBL/GenBank/DDBJ databases">
        <title>Genome sequencing of the rare red list fungi Fomitopsis rosea.</title>
        <authorList>
            <person name="Buettner E."/>
            <person name="Kellner H."/>
        </authorList>
    </citation>
    <scope>NUCLEOTIDE SEQUENCE [LARGE SCALE GENOMIC DNA]</scope>
    <source>
        <strain evidence="3 4">DSM 105464</strain>
    </source>
</reference>
<gene>
    <name evidence="3" type="ORF">EVJ58_g10963</name>
</gene>
<dbReference type="EMBL" id="SEKV01001427">
    <property type="protein sequence ID" value="TFY50630.1"/>
    <property type="molecule type" value="Genomic_DNA"/>
</dbReference>
<dbReference type="Proteomes" id="UP000298390">
    <property type="component" value="Unassembled WGS sequence"/>
</dbReference>
<feature type="region of interest" description="Disordered" evidence="1">
    <location>
        <begin position="36"/>
        <end position="66"/>
    </location>
</feature>
<feature type="compositionally biased region" description="Low complexity" evidence="1">
    <location>
        <begin position="36"/>
        <end position="45"/>
    </location>
</feature>
<protein>
    <recommendedName>
        <fullName evidence="2">CxC2-like cysteine cluster KDZ transposase-associated domain-containing protein</fullName>
    </recommendedName>
</protein>
<proteinExistence type="predicted"/>
<dbReference type="Pfam" id="PF18803">
    <property type="entry name" value="CxC2"/>
    <property type="match status" value="1"/>
</dbReference>
<name>A0A4Y9XKV7_9APHY</name>
<comment type="caution">
    <text evidence="3">The sequence shown here is derived from an EMBL/GenBank/DDBJ whole genome shotgun (WGS) entry which is preliminary data.</text>
</comment>
<feature type="non-terminal residue" evidence="3">
    <location>
        <position position="414"/>
    </location>
</feature>
<sequence>MVQPARKRRRRGADVTYLTIGNNTYIQPRVHRHVSVASSRQSVVSNDAGPSAPRDADNGRPDEPLDDAFEGIPPEFFNNISDMLEFVDRPRNRTASDNPLEDWRQHHVDDWLAELLRLEGRCGFCDEACASCHEDRAEYRCDDCNDIQLYCRECAVERHLCNPFHRLQCWSGTHFRRTTLKTMGLRIQLGHPPGVQCRNPVKAFADDFIILDVSGVNEVAVDYCGCETAQAKSMQLLRSRIIPATGIDPKTAATFRLMEFYHVLHNQSKVSGFEFYNTLSRRTDNTGTVEIKARRIVDVENRSWRDRSAQSRYTSFMRMARMWYHLKLLKRFGRGNDHVGRRRQRRAHARYFVPHARNPVKTYPKTGLQLLRNEDANFRLKRKKVSSDSADPGFNNGIAYFVEERAYKEHLEKH</sequence>
<dbReference type="AlphaFoldDB" id="A0A4Y9XKV7"/>
<dbReference type="STRING" id="34475.A0A4Y9XKV7"/>
<accession>A0A4Y9XKV7</accession>
<evidence type="ECO:0000313" key="4">
    <source>
        <dbReference type="Proteomes" id="UP000298390"/>
    </source>
</evidence>
<dbReference type="InterPro" id="IPR041457">
    <property type="entry name" value="CxC2_KDZ-assoc"/>
</dbReference>
<organism evidence="3 4">
    <name type="scientific">Rhodofomes roseus</name>
    <dbReference type="NCBI Taxonomy" id="34475"/>
    <lineage>
        <taxon>Eukaryota</taxon>
        <taxon>Fungi</taxon>
        <taxon>Dikarya</taxon>
        <taxon>Basidiomycota</taxon>
        <taxon>Agaricomycotina</taxon>
        <taxon>Agaricomycetes</taxon>
        <taxon>Polyporales</taxon>
        <taxon>Rhodofomes</taxon>
    </lineage>
</organism>
<feature type="domain" description="CxC2-like cysteine cluster KDZ transposase-associated" evidence="2">
    <location>
        <begin position="180"/>
        <end position="287"/>
    </location>
</feature>
<evidence type="ECO:0000313" key="3">
    <source>
        <dbReference type="EMBL" id="TFY50630.1"/>
    </source>
</evidence>